<dbReference type="SUPFAM" id="SSF57850">
    <property type="entry name" value="RING/U-box"/>
    <property type="match status" value="1"/>
</dbReference>
<feature type="coiled-coil region" evidence="5">
    <location>
        <begin position="144"/>
        <end position="227"/>
    </location>
</feature>
<keyword evidence="3" id="KW-0862">Zinc</keyword>
<dbReference type="GO" id="GO:0008270">
    <property type="term" value="F:zinc ion binding"/>
    <property type="evidence" value="ECO:0007669"/>
    <property type="project" value="UniProtKB-KW"/>
</dbReference>
<dbReference type="PROSITE" id="PS50188">
    <property type="entry name" value="B302_SPRY"/>
    <property type="match status" value="1"/>
</dbReference>
<dbReference type="PROSITE" id="PS00518">
    <property type="entry name" value="ZF_RING_1"/>
    <property type="match status" value="1"/>
</dbReference>
<dbReference type="SMART" id="SM00336">
    <property type="entry name" value="BBOX"/>
    <property type="match status" value="1"/>
</dbReference>
<evidence type="ECO:0000256" key="6">
    <source>
        <dbReference type="SAM" id="MobiDB-lite"/>
    </source>
</evidence>
<reference evidence="10" key="1">
    <citation type="submission" date="2025-08" db="UniProtKB">
        <authorList>
            <consortium name="Ensembl"/>
        </authorList>
    </citation>
    <scope>IDENTIFICATION</scope>
</reference>
<dbReference type="Pfam" id="PF00622">
    <property type="entry name" value="SPRY"/>
    <property type="match status" value="1"/>
</dbReference>
<dbReference type="InterPro" id="IPR006574">
    <property type="entry name" value="PRY"/>
</dbReference>
<dbReference type="CDD" id="cd19762">
    <property type="entry name" value="Bbox2_TRIM7-like"/>
    <property type="match status" value="1"/>
</dbReference>
<dbReference type="Ensembl" id="ENSACDT00005022200.1">
    <property type="protein sequence ID" value="ENSACDP00005018525.1"/>
    <property type="gene ID" value="ENSACDG00005013463.1"/>
</dbReference>
<dbReference type="InterPro" id="IPR001841">
    <property type="entry name" value="Znf_RING"/>
</dbReference>
<dbReference type="FunFam" id="2.60.120.920:FF:000004">
    <property type="entry name" value="Butyrophilin subfamily 1 member A1"/>
    <property type="match status" value="1"/>
</dbReference>
<dbReference type="InterPro" id="IPR001870">
    <property type="entry name" value="B30.2/SPRY"/>
</dbReference>
<evidence type="ECO:0000313" key="11">
    <source>
        <dbReference type="Proteomes" id="UP000694521"/>
    </source>
</evidence>
<proteinExistence type="predicted"/>
<name>A0A8B9EC32_ANSCY</name>
<evidence type="ECO:0000256" key="5">
    <source>
        <dbReference type="SAM" id="Coils"/>
    </source>
</evidence>
<keyword evidence="11" id="KW-1185">Reference proteome</keyword>
<evidence type="ECO:0000256" key="3">
    <source>
        <dbReference type="ARBA" id="ARBA00022833"/>
    </source>
</evidence>
<dbReference type="Gene3D" id="2.60.120.920">
    <property type="match status" value="1"/>
</dbReference>
<dbReference type="Pfam" id="PF13765">
    <property type="entry name" value="PRY"/>
    <property type="match status" value="1"/>
</dbReference>
<evidence type="ECO:0000256" key="2">
    <source>
        <dbReference type="ARBA" id="ARBA00022771"/>
    </source>
</evidence>
<dbReference type="SMART" id="SM00589">
    <property type="entry name" value="PRY"/>
    <property type="match status" value="1"/>
</dbReference>
<dbReference type="Pfam" id="PF00643">
    <property type="entry name" value="zf-B_box"/>
    <property type="match status" value="1"/>
</dbReference>
<organism evidence="10 11">
    <name type="scientific">Anser cygnoides</name>
    <name type="common">Swan goose</name>
    <dbReference type="NCBI Taxonomy" id="8845"/>
    <lineage>
        <taxon>Eukaryota</taxon>
        <taxon>Metazoa</taxon>
        <taxon>Chordata</taxon>
        <taxon>Craniata</taxon>
        <taxon>Vertebrata</taxon>
        <taxon>Euteleostomi</taxon>
        <taxon>Archelosauria</taxon>
        <taxon>Archosauria</taxon>
        <taxon>Dinosauria</taxon>
        <taxon>Saurischia</taxon>
        <taxon>Theropoda</taxon>
        <taxon>Coelurosauria</taxon>
        <taxon>Aves</taxon>
        <taxon>Neognathae</taxon>
        <taxon>Galloanserae</taxon>
        <taxon>Anseriformes</taxon>
        <taxon>Anatidae</taxon>
        <taxon>Anserinae</taxon>
        <taxon>Anser</taxon>
    </lineage>
</organism>
<dbReference type="SUPFAM" id="SSF57845">
    <property type="entry name" value="B-box zinc-binding domain"/>
    <property type="match status" value="1"/>
</dbReference>
<evidence type="ECO:0000259" key="7">
    <source>
        <dbReference type="PROSITE" id="PS50089"/>
    </source>
</evidence>
<dbReference type="Gene3D" id="3.30.160.60">
    <property type="entry name" value="Classic Zinc Finger"/>
    <property type="match status" value="1"/>
</dbReference>
<evidence type="ECO:0000313" key="10">
    <source>
        <dbReference type="Ensembl" id="ENSACDP00005018525.1"/>
    </source>
</evidence>
<dbReference type="PRINTS" id="PR01407">
    <property type="entry name" value="BUTYPHLNCDUF"/>
</dbReference>
<sequence length="447" mass="50513">PLPSSLLAMASLLPAPEWQRMILCSFCQELFKTLLTFDGCKHRICCFCARRIWGRVGAARHCPQCSMLPPARDTKDKGQADGDGDGSQAAAPEPEQGCQEHQEALELFCLEDQTPICALCTESLAHRTHTPVPIEEAAEEYKVRRVLQKLLQQQKLEARSLKSQEEEKVAEWKARISLTKRERIEKEFEKLHDFLDKEEEKLQRKLKQEEKRTATKLRNNVTQLAKQSQALGKLTTEIEERSQQPPLGLLKVASSHELLLLFPAVQMTLDPKSAHPSLLLSEDGQSVSHGGARQELPDYPERFDPYVFVLGSLRITAGRCYWEVEVGDQTEWDIGVCREAVKRKGKGPLSPQAGFWRMWLRNGDQYKVLLSHPITLSVKQKPKRVGIYLDYKGGEVSFYNVTHQTHLYTYSGAFRDALRPFFSPGLSQGGRSASPLVVCPSMDQNEG</sequence>
<dbReference type="PANTHER" id="PTHR24103">
    <property type="entry name" value="E3 UBIQUITIN-PROTEIN LIGASE TRIM"/>
    <property type="match status" value="1"/>
</dbReference>
<dbReference type="Proteomes" id="UP000694521">
    <property type="component" value="Unplaced"/>
</dbReference>
<dbReference type="InterPro" id="IPR003877">
    <property type="entry name" value="SPRY_dom"/>
</dbReference>
<protein>
    <submittedName>
        <fullName evidence="10">Uncharacterized protein</fullName>
    </submittedName>
</protein>
<dbReference type="SUPFAM" id="SSF49899">
    <property type="entry name" value="Concanavalin A-like lectins/glucanases"/>
    <property type="match status" value="1"/>
</dbReference>
<dbReference type="InterPro" id="IPR013320">
    <property type="entry name" value="ConA-like_dom_sf"/>
</dbReference>
<dbReference type="InterPro" id="IPR050143">
    <property type="entry name" value="TRIM/RBCC"/>
</dbReference>
<evidence type="ECO:0000256" key="1">
    <source>
        <dbReference type="ARBA" id="ARBA00022723"/>
    </source>
</evidence>
<feature type="domain" description="B30.2/SPRY" evidence="9">
    <location>
        <begin position="247"/>
        <end position="445"/>
    </location>
</feature>
<keyword evidence="5" id="KW-0175">Coiled coil</keyword>
<evidence type="ECO:0000256" key="4">
    <source>
        <dbReference type="PROSITE-ProRule" id="PRU00024"/>
    </source>
</evidence>
<feature type="region of interest" description="Disordered" evidence="6">
    <location>
        <begin position="73"/>
        <end position="96"/>
    </location>
</feature>
<dbReference type="InterPro" id="IPR017907">
    <property type="entry name" value="Znf_RING_CS"/>
</dbReference>
<dbReference type="PROSITE" id="PS50089">
    <property type="entry name" value="ZF_RING_2"/>
    <property type="match status" value="1"/>
</dbReference>
<feature type="domain" description="B box-type" evidence="8">
    <location>
        <begin position="93"/>
        <end position="134"/>
    </location>
</feature>
<dbReference type="InterPro" id="IPR043136">
    <property type="entry name" value="B30.2/SPRY_sf"/>
</dbReference>
<keyword evidence="1" id="KW-0479">Metal-binding</keyword>
<dbReference type="InterPro" id="IPR003879">
    <property type="entry name" value="Butyrophylin_SPRY"/>
</dbReference>
<dbReference type="InterPro" id="IPR013083">
    <property type="entry name" value="Znf_RING/FYVE/PHD"/>
</dbReference>
<accession>A0A8B9EC32</accession>
<feature type="domain" description="RING-type" evidence="7">
    <location>
        <begin position="24"/>
        <end position="66"/>
    </location>
</feature>
<dbReference type="CDD" id="cd13733">
    <property type="entry name" value="SPRY_PRY_C-I_1"/>
    <property type="match status" value="1"/>
</dbReference>
<dbReference type="AlphaFoldDB" id="A0A8B9EC32"/>
<evidence type="ECO:0000259" key="8">
    <source>
        <dbReference type="PROSITE" id="PS50119"/>
    </source>
</evidence>
<dbReference type="Gene3D" id="3.30.40.10">
    <property type="entry name" value="Zinc/RING finger domain, C3HC4 (zinc finger)"/>
    <property type="match status" value="1"/>
</dbReference>
<reference evidence="10" key="2">
    <citation type="submission" date="2025-09" db="UniProtKB">
        <authorList>
            <consortium name="Ensembl"/>
        </authorList>
    </citation>
    <scope>IDENTIFICATION</scope>
</reference>
<dbReference type="SMART" id="SM00449">
    <property type="entry name" value="SPRY"/>
    <property type="match status" value="1"/>
</dbReference>
<evidence type="ECO:0000259" key="9">
    <source>
        <dbReference type="PROSITE" id="PS50188"/>
    </source>
</evidence>
<keyword evidence="2 4" id="KW-0863">Zinc-finger</keyword>
<dbReference type="PROSITE" id="PS50119">
    <property type="entry name" value="ZF_BBOX"/>
    <property type="match status" value="1"/>
</dbReference>
<dbReference type="InterPro" id="IPR000315">
    <property type="entry name" value="Znf_B-box"/>
</dbReference>